<sequence>MKKILFPMMICSTLSLSTYAATDNVGGGNINFYGKVTDVSCEISVNGQGSDANVYLPPISLTEAKGAAANTFLKAQPFTIDVTNCQSVNGALGDYMDGDQLAVNWTGGNLLTGAVGVEQGYLANTESTGAKDIQLVLATRGDSSLAATKIIPGSLTPPSTSVNVDNNVLGNKGARFTYYVGYATNTPNTVTPGVLNSYATYEIIYQ</sequence>
<dbReference type="STRING" id="2034155.BMI79_09870"/>
<keyword evidence="4" id="KW-1185">Reference proteome</keyword>
<dbReference type="SUPFAM" id="SSF49401">
    <property type="entry name" value="Bacterial adhesins"/>
    <property type="match status" value="1"/>
</dbReference>
<dbReference type="InterPro" id="IPR050263">
    <property type="entry name" value="Bact_Fimbrial_Adh_Pro"/>
</dbReference>
<reference evidence="3 4" key="1">
    <citation type="submission" date="2016-11" db="EMBL/GenBank/DDBJ databases">
        <title>Rahnella oryzae sp. nov., isolated from rice root.</title>
        <authorList>
            <person name="Zhang X.-X."/>
            <person name="Zhang J."/>
        </authorList>
    </citation>
    <scope>NUCLEOTIDE SEQUENCE [LARGE SCALE GENOMIC DNA]</scope>
    <source>
        <strain evidence="3 4">J11-6</strain>
    </source>
</reference>
<evidence type="ECO:0000313" key="3">
    <source>
        <dbReference type="EMBL" id="OMQ23800.1"/>
    </source>
</evidence>
<comment type="caution">
    <text evidence="3">The sequence shown here is derived from an EMBL/GenBank/DDBJ whole genome shotgun (WGS) entry which is preliminary data.</text>
</comment>
<feature type="signal peptide" evidence="1">
    <location>
        <begin position="1"/>
        <end position="20"/>
    </location>
</feature>
<evidence type="ECO:0000313" key="4">
    <source>
        <dbReference type="Proteomes" id="UP000216021"/>
    </source>
</evidence>
<accession>A0A1S8CKD3</accession>
<dbReference type="RefSeq" id="WP_076942007.1">
    <property type="nucleotide sequence ID" value="NZ_MOXD01000004.1"/>
</dbReference>
<gene>
    <name evidence="3" type="ORF">BMI79_09870</name>
</gene>
<dbReference type="InterPro" id="IPR008966">
    <property type="entry name" value="Adhesion_dom_sf"/>
</dbReference>
<organism evidence="3 4">
    <name type="scientific">Serratia oryzae</name>
    <dbReference type="NCBI Taxonomy" id="2034155"/>
    <lineage>
        <taxon>Bacteria</taxon>
        <taxon>Pseudomonadati</taxon>
        <taxon>Pseudomonadota</taxon>
        <taxon>Gammaproteobacteria</taxon>
        <taxon>Enterobacterales</taxon>
        <taxon>Yersiniaceae</taxon>
        <taxon>Serratia</taxon>
    </lineage>
</organism>
<dbReference type="Pfam" id="PF00419">
    <property type="entry name" value="Fimbrial"/>
    <property type="match status" value="1"/>
</dbReference>
<protein>
    <submittedName>
        <fullName evidence="3">Ferrous iron transporter B</fullName>
    </submittedName>
</protein>
<dbReference type="InterPro" id="IPR000259">
    <property type="entry name" value="Adhesion_dom_fimbrial"/>
</dbReference>
<dbReference type="PANTHER" id="PTHR33420">
    <property type="entry name" value="FIMBRIAL SUBUNIT ELFA-RELATED"/>
    <property type="match status" value="1"/>
</dbReference>
<dbReference type="GO" id="GO:0009289">
    <property type="term" value="C:pilus"/>
    <property type="evidence" value="ECO:0007669"/>
    <property type="project" value="InterPro"/>
</dbReference>
<dbReference type="Proteomes" id="UP000216021">
    <property type="component" value="Unassembled WGS sequence"/>
</dbReference>
<dbReference type="Gene3D" id="2.60.40.1090">
    <property type="entry name" value="Fimbrial-type adhesion domain"/>
    <property type="match status" value="1"/>
</dbReference>
<keyword evidence="1" id="KW-0732">Signal</keyword>
<evidence type="ECO:0000256" key="1">
    <source>
        <dbReference type="SAM" id="SignalP"/>
    </source>
</evidence>
<name>A0A1S8CKD3_9GAMM</name>
<dbReference type="EMBL" id="MOXD01000004">
    <property type="protein sequence ID" value="OMQ23800.1"/>
    <property type="molecule type" value="Genomic_DNA"/>
</dbReference>
<dbReference type="AlphaFoldDB" id="A0A1S8CKD3"/>
<evidence type="ECO:0000259" key="2">
    <source>
        <dbReference type="Pfam" id="PF00419"/>
    </source>
</evidence>
<dbReference type="GO" id="GO:0043709">
    <property type="term" value="P:cell adhesion involved in single-species biofilm formation"/>
    <property type="evidence" value="ECO:0007669"/>
    <property type="project" value="TreeGrafter"/>
</dbReference>
<feature type="chain" id="PRO_5012865422" evidence="1">
    <location>
        <begin position="21"/>
        <end position="206"/>
    </location>
</feature>
<dbReference type="InterPro" id="IPR036937">
    <property type="entry name" value="Adhesion_dom_fimbrial_sf"/>
</dbReference>
<dbReference type="PANTHER" id="PTHR33420:SF10">
    <property type="entry name" value="FIMBRIAE MAJOR SUBUNIT"/>
    <property type="match status" value="1"/>
</dbReference>
<proteinExistence type="predicted"/>
<dbReference type="OrthoDB" id="6489754at2"/>
<feature type="domain" description="Fimbrial-type adhesion" evidence="2">
    <location>
        <begin position="30"/>
        <end position="206"/>
    </location>
</feature>